<evidence type="ECO:0000256" key="1">
    <source>
        <dbReference type="SAM" id="MobiDB-lite"/>
    </source>
</evidence>
<dbReference type="Proteomes" id="UP001299608">
    <property type="component" value="Unassembled WGS sequence"/>
</dbReference>
<proteinExistence type="predicted"/>
<comment type="caution">
    <text evidence="2">The sequence shown here is derived from an EMBL/GenBank/DDBJ whole genome shotgun (WGS) entry which is preliminary data.</text>
</comment>
<organism evidence="2 3">
    <name type="scientific">Enterocloster aldenensis</name>
    <dbReference type="NCBI Taxonomy" id="358742"/>
    <lineage>
        <taxon>Bacteria</taxon>
        <taxon>Bacillati</taxon>
        <taxon>Bacillota</taxon>
        <taxon>Clostridia</taxon>
        <taxon>Lachnospirales</taxon>
        <taxon>Lachnospiraceae</taxon>
        <taxon>Enterocloster</taxon>
    </lineage>
</organism>
<reference evidence="2" key="1">
    <citation type="submission" date="2022-01" db="EMBL/GenBank/DDBJ databases">
        <title>Collection of gut derived symbiotic bacterial strains cultured from healthy donors.</title>
        <authorList>
            <person name="Lin H."/>
            <person name="Kohout C."/>
            <person name="Waligurski E."/>
            <person name="Pamer E.G."/>
        </authorList>
    </citation>
    <scope>NUCLEOTIDE SEQUENCE</scope>
    <source>
        <strain evidence="2">DFI.6.55</strain>
    </source>
</reference>
<dbReference type="EMBL" id="JAKNGE010000004">
    <property type="protein sequence ID" value="MCG4744632.1"/>
    <property type="molecule type" value="Genomic_DNA"/>
</dbReference>
<feature type="region of interest" description="Disordered" evidence="1">
    <location>
        <begin position="267"/>
        <end position="286"/>
    </location>
</feature>
<accession>A0AAW5BRK9</accession>
<dbReference type="RefSeq" id="WP_008724751.1">
    <property type="nucleotide sequence ID" value="NZ_JAKNGE010000004.1"/>
</dbReference>
<gene>
    <name evidence="2" type="ORF">L0N08_04325</name>
</gene>
<sequence>MEWQNQSRQRQIKNHQRRGRKIGGTSLNRDIFVLVVKHLLELQTDGELRTWVKWAEDCVAMGQYAGFRELPQNKAVEKWLDSYYHVFSAIQSEFSKETAIKVLNLSQEKLCLYPYEMRAAARVLKAGGTGKDILQMIVEGTLEDPEPVVPEHCEKGKIEEADTWSCNTETLDCILRSVRTWQENPEIPLLYKRGDSLAEQLFNACLELLQYEFEITSIPKSDYDLISEHAFFLVNSYQVLEPEDIDLDAIFECFNDAKINERMIEAENRDKKEKVSSISGKSEKKR</sequence>
<protein>
    <recommendedName>
        <fullName evidence="4">DUF416 family protein</fullName>
    </recommendedName>
</protein>
<name>A0AAW5BRK9_9FIRM</name>
<evidence type="ECO:0008006" key="4">
    <source>
        <dbReference type="Google" id="ProtNLM"/>
    </source>
</evidence>
<dbReference type="AlphaFoldDB" id="A0AAW5BRK9"/>
<feature type="compositionally biased region" description="Basic residues" evidence="1">
    <location>
        <begin position="10"/>
        <end position="21"/>
    </location>
</feature>
<evidence type="ECO:0000313" key="2">
    <source>
        <dbReference type="EMBL" id="MCG4744632.1"/>
    </source>
</evidence>
<feature type="region of interest" description="Disordered" evidence="1">
    <location>
        <begin position="1"/>
        <end position="21"/>
    </location>
</feature>
<evidence type="ECO:0000313" key="3">
    <source>
        <dbReference type="Proteomes" id="UP001299608"/>
    </source>
</evidence>